<evidence type="ECO:0000313" key="1">
    <source>
        <dbReference type="EMBL" id="RHZ41133.1"/>
    </source>
</evidence>
<proteinExistence type="predicted"/>
<dbReference type="Gene3D" id="3.30.530.20">
    <property type="match status" value="1"/>
</dbReference>
<evidence type="ECO:0008006" key="3">
    <source>
        <dbReference type="Google" id="ProtNLM"/>
    </source>
</evidence>
<dbReference type="InterPro" id="IPR052727">
    <property type="entry name" value="Rab4/Rab5_effector"/>
</dbReference>
<accession>A0A3R7BFB5</accession>
<dbReference type="PANTHER" id="PTHR13510">
    <property type="entry name" value="FYVE-FINGER-CONTAINING RAB5 EFFECTOR PROTEIN RABENOSYN-5-RELATED"/>
    <property type="match status" value="1"/>
</dbReference>
<dbReference type="EMBL" id="QUTF01005561">
    <property type="protein sequence ID" value="RHZ41133.1"/>
    <property type="molecule type" value="Genomic_DNA"/>
</dbReference>
<protein>
    <recommendedName>
        <fullName evidence="3">START domain-containing protein</fullName>
    </recommendedName>
</protein>
<gene>
    <name evidence="1" type="ORF">DYB26_005648</name>
</gene>
<sequence length="296" mass="33272">MPPATSMMFPVGADFFSTKGKDLPDEEKRYLVHIARTSCKELIKHADMRDENVVWTPIGGTSSEVKSSLPPFLSSSRGGFMDSLILSARMFEGRSKRDWSKKFHGGNVMMGACVTQVAATLDEVASFYQRPTTRDARTFADTYQDDCLDAHVLYTLLPPAPAAPWHSITVRWHAMKSPIALGKARDFCFLEVWYSIEFSTVSWSVSIAACPPLSSIVRASLQRSGLVFVESDLPGFLNVTQMAIVDFKGTLPRVVSRLATRKHLTEVLRLNRYLHEKRLSLEHILPDHDLVPKRDR</sequence>
<dbReference type="VEuPathDB" id="FungiDB:H257_13274"/>
<reference evidence="1 2" key="1">
    <citation type="submission" date="2018-08" db="EMBL/GenBank/DDBJ databases">
        <title>Aphanomyces genome sequencing and annotation.</title>
        <authorList>
            <person name="Minardi D."/>
            <person name="Oidtmann B."/>
            <person name="Van Der Giezen M."/>
            <person name="Studholme D.J."/>
        </authorList>
    </citation>
    <scope>NUCLEOTIDE SEQUENCE [LARGE SCALE GENOMIC DNA]</scope>
    <source>
        <strain evidence="1 2">FDL457</strain>
    </source>
</reference>
<name>A0A3R7BFB5_APHAT</name>
<organism evidence="1 2">
    <name type="scientific">Aphanomyces astaci</name>
    <name type="common">Crayfish plague agent</name>
    <dbReference type="NCBI Taxonomy" id="112090"/>
    <lineage>
        <taxon>Eukaryota</taxon>
        <taxon>Sar</taxon>
        <taxon>Stramenopiles</taxon>
        <taxon>Oomycota</taxon>
        <taxon>Saprolegniomycetes</taxon>
        <taxon>Saprolegniales</taxon>
        <taxon>Verrucalvaceae</taxon>
        <taxon>Aphanomyces</taxon>
    </lineage>
</organism>
<dbReference type="AlphaFoldDB" id="A0A3R7BFB5"/>
<dbReference type="PANTHER" id="PTHR13510:SF44">
    <property type="entry name" value="RABENOSYN-5"/>
    <property type="match status" value="1"/>
</dbReference>
<feature type="non-terminal residue" evidence="1">
    <location>
        <position position="296"/>
    </location>
</feature>
<comment type="caution">
    <text evidence="1">The sequence shown here is derived from an EMBL/GenBank/DDBJ whole genome shotgun (WGS) entry which is preliminary data.</text>
</comment>
<evidence type="ECO:0000313" key="2">
    <source>
        <dbReference type="Proteomes" id="UP000286510"/>
    </source>
</evidence>
<dbReference type="Proteomes" id="UP000286510">
    <property type="component" value="Unassembled WGS sequence"/>
</dbReference>
<dbReference type="InterPro" id="IPR023393">
    <property type="entry name" value="START-like_dom_sf"/>
</dbReference>
<dbReference type="SUPFAM" id="SSF55961">
    <property type="entry name" value="Bet v1-like"/>
    <property type="match status" value="1"/>
</dbReference>